<dbReference type="PANTHER" id="PTHR11088">
    <property type="entry name" value="TRNA DIMETHYLALLYLTRANSFERASE"/>
    <property type="match status" value="1"/>
</dbReference>
<gene>
    <name evidence="5" type="ORF">M404DRAFT_561704</name>
</gene>
<dbReference type="GO" id="GO:0005524">
    <property type="term" value="F:ATP binding"/>
    <property type="evidence" value="ECO:0007669"/>
    <property type="project" value="UniProtKB-KW"/>
</dbReference>
<dbReference type="STRING" id="870435.A0A0C3PW76"/>
<dbReference type="SUPFAM" id="SSF52540">
    <property type="entry name" value="P-loop containing nucleoside triphosphate hydrolases"/>
    <property type="match status" value="1"/>
</dbReference>
<keyword evidence="4" id="KW-0067">ATP-binding</keyword>
<keyword evidence="2" id="KW-0808">Transferase</keyword>
<comment type="similarity">
    <text evidence="1">Belongs to the IPP transferase family.</text>
</comment>
<reference evidence="6" key="2">
    <citation type="submission" date="2015-01" db="EMBL/GenBank/DDBJ databases">
        <title>Evolutionary Origins and Diversification of the Mycorrhizal Mutualists.</title>
        <authorList>
            <consortium name="DOE Joint Genome Institute"/>
            <consortium name="Mycorrhizal Genomics Consortium"/>
            <person name="Kohler A."/>
            <person name="Kuo A."/>
            <person name="Nagy L.G."/>
            <person name="Floudas D."/>
            <person name="Copeland A."/>
            <person name="Barry K.W."/>
            <person name="Cichocki N."/>
            <person name="Veneault-Fourrey C."/>
            <person name="LaButti K."/>
            <person name="Lindquist E.A."/>
            <person name="Lipzen A."/>
            <person name="Lundell T."/>
            <person name="Morin E."/>
            <person name="Murat C."/>
            <person name="Riley R."/>
            <person name="Ohm R."/>
            <person name="Sun H."/>
            <person name="Tunlid A."/>
            <person name="Henrissat B."/>
            <person name="Grigoriev I.V."/>
            <person name="Hibbett D.S."/>
            <person name="Martin F."/>
        </authorList>
    </citation>
    <scope>NUCLEOTIDE SEQUENCE [LARGE SCALE GENOMIC DNA]</scope>
    <source>
        <strain evidence="6">Marx 270</strain>
    </source>
</reference>
<dbReference type="InterPro" id="IPR027417">
    <property type="entry name" value="P-loop_NTPase"/>
</dbReference>
<evidence type="ECO:0000313" key="6">
    <source>
        <dbReference type="Proteomes" id="UP000054217"/>
    </source>
</evidence>
<dbReference type="HOGENOM" id="CLU_1434967_0_0_1"/>
<dbReference type="GO" id="GO:0006400">
    <property type="term" value="P:tRNA modification"/>
    <property type="evidence" value="ECO:0007669"/>
    <property type="project" value="TreeGrafter"/>
</dbReference>
<keyword evidence="6" id="KW-1185">Reference proteome</keyword>
<accession>A0A0C3PW76</accession>
<name>A0A0C3PW76_PISTI</name>
<dbReference type="OrthoDB" id="775260at2759"/>
<dbReference type="EMBL" id="KN831946">
    <property type="protein sequence ID" value="KIO13154.1"/>
    <property type="molecule type" value="Genomic_DNA"/>
</dbReference>
<dbReference type="InParanoid" id="A0A0C3PW76"/>
<dbReference type="GO" id="GO:0005739">
    <property type="term" value="C:mitochondrion"/>
    <property type="evidence" value="ECO:0007669"/>
    <property type="project" value="TreeGrafter"/>
</dbReference>
<sequence>MATSLQPLVVICGATGVGKSKLGVQLALGLANQGRNRWRGARIISADSMQVYKGMDVATNKISPAERMGIDHLLMDFKRPEEQYLVGEWVHDAMQAIKETHDRNEIPIVVGGSSWIQYLLFQNRLADDFPPNLSRAQHPGQFWSPSLERFNSQLSSGLLDLLSDVPWTRGIGSQPARRRFVTLQVSPAA</sequence>
<dbReference type="Pfam" id="PF01715">
    <property type="entry name" value="IPPT"/>
    <property type="match status" value="1"/>
</dbReference>
<evidence type="ECO:0000256" key="4">
    <source>
        <dbReference type="ARBA" id="ARBA00022840"/>
    </source>
</evidence>
<proteinExistence type="inferred from homology"/>
<keyword evidence="3" id="KW-0547">Nucleotide-binding</keyword>
<dbReference type="GO" id="GO:0052381">
    <property type="term" value="F:tRNA dimethylallyltransferase activity"/>
    <property type="evidence" value="ECO:0007669"/>
    <property type="project" value="TreeGrafter"/>
</dbReference>
<reference evidence="5 6" key="1">
    <citation type="submission" date="2014-04" db="EMBL/GenBank/DDBJ databases">
        <authorList>
            <consortium name="DOE Joint Genome Institute"/>
            <person name="Kuo A."/>
            <person name="Kohler A."/>
            <person name="Costa M.D."/>
            <person name="Nagy L.G."/>
            <person name="Floudas D."/>
            <person name="Copeland A."/>
            <person name="Barry K.W."/>
            <person name="Cichocki N."/>
            <person name="Veneault-Fourrey C."/>
            <person name="LaButti K."/>
            <person name="Lindquist E.A."/>
            <person name="Lipzen A."/>
            <person name="Lundell T."/>
            <person name="Morin E."/>
            <person name="Murat C."/>
            <person name="Sun H."/>
            <person name="Tunlid A."/>
            <person name="Henrissat B."/>
            <person name="Grigoriev I.V."/>
            <person name="Hibbett D.S."/>
            <person name="Martin F."/>
            <person name="Nordberg H.P."/>
            <person name="Cantor M.N."/>
            <person name="Hua S.X."/>
        </authorList>
    </citation>
    <scope>NUCLEOTIDE SEQUENCE [LARGE SCALE GENOMIC DNA]</scope>
    <source>
        <strain evidence="5 6">Marx 270</strain>
    </source>
</reference>
<dbReference type="AlphaFoldDB" id="A0A0C3PW76"/>
<dbReference type="PANTHER" id="PTHR11088:SF89">
    <property type="entry name" value="TRNA DIMETHYLALLYLTRANSFERASE"/>
    <property type="match status" value="1"/>
</dbReference>
<evidence type="ECO:0000256" key="2">
    <source>
        <dbReference type="ARBA" id="ARBA00022679"/>
    </source>
</evidence>
<organism evidence="5 6">
    <name type="scientific">Pisolithus tinctorius Marx 270</name>
    <dbReference type="NCBI Taxonomy" id="870435"/>
    <lineage>
        <taxon>Eukaryota</taxon>
        <taxon>Fungi</taxon>
        <taxon>Dikarya</taxon>
        <taxon>Basidiomycota</taxon>
        <taxon>Agaricomycotina</taxon>
        <taxon>Agaricomycetes</taxon>
        <taxon>Agaricomycetidae</taxon>
        <taxon>Boletales</taxon>
        <taxon>Sclerodermatineae</taxon>
        <taxon>Pisolithaceae</taxon>
        <taxon>Pisolithus</taxon>
    </lineage>
</organism>
<dbReference type="InterPro" id="IPR039657">
    <property type="entry name" value="Dimethylallyltransferase"/>
</dbReference>
<evidence type="ECO:0000313" key="5">
    <source>
        <dbReference type="EMBL" id="KIO13154.1"/>
    </source>
</evidence>
<dbReference type="Gene3D" id="3.40.50.300">
    <property type="entry name" value="P-loop containing nucleotide triphosphate hydrolases"/>
    <property type="match status" value="1"/>
</dbReference>
<dbReference type="Proteomes" id="UP000054217">
    <property type="component" value="Unassembled WGS sequence"/>
</dbReference>
<protein>
    <submittedName>
        <fullName evidence="5">Uncharacterized protein</fullName>
    </submittedName>
</protein>
<evidence type="ECO:0000256" key="3">
    <source>
        <dbReference type="ARBA" id="ARBA00022741"/>
    </source>
</evidence>
<evidence type="ECO:0000256" key="1">
    <source>
        <dbReference type="ARBA" id="ARBA00005842"/>
    </source>
</evidence>